<organism evidence="1 2">
    <name type="scientific">Heliobacterium chlorum</name>
    <dbReference type="NCBI Taxonomy" id="2698"/>
    <lineage>
        <taxon>Bacteria</taxon>
        <taxon>Bacillati</taxon>
        <taxon>Bacillota</taxon>
        <taxon>Clostridia</taxon>
        <taxon>Eubacteriales</taxon>
        <taxon>Heliobacteriaceae</taxon>
        <taxon>Heliobacterium</taxon>
    </lineage>
</organism>
<dbReference type="RefSeq" id="WP_188038676.1">
    <property type="nucleotide sequence ID" value="NZ_JACVHF010000002.1"/>
</dbReference>
<proteinExistence type="predicted"/>
<dbReference type="Proteomes" id="UP000617402">
    <property type="component" value="Unassembled WGS sequence"/>
</dbReference>
<name>A0ABR7T093_HELCL</name>
<sequence length="113" mass="12491">MANPSWDTPQDQPLMLANAFQGALEKDFQHEQVKLMEALAAVDPEKVSKGKIAITINVERVKGTQSQFYLNYELKTTFPPQKRGHVCTLGSDGVLQTEAVPEPAPITQLSVLR</sequence>
<evidence type="ECO:0000313" key="1">
    <source>
        <dbReference type="EMBL" id="MBC9783517.1"/>
    </source>
</evidence>
<accession>A0ABR7T093</accession>
<protein>
    <submittedName>
        <fullName evidence="1">Uncharacterized protein</fullName>
    </submittedName>
</protein>
<gene>
    <name evidence="1" type="ORF">H1S01_03195</name>
</gene>
<keyword evidence="2" id="KW-1185">Reference proteome</keyword>
<reference evidence="1 2" key="1">
    <citation type="submission" date="2020-07" db="EMBL/GenBank/DDBJ databases">
        <title>Draft whole-genome sequence of Heliobacterium chlorum DSM 3682, type strain.</title>
        <authorList>
            <person name="Kyndt J.A."/>
            <person name="Meyer T.E."/>
            <person name="Imhoff J.F."/>
        </authorList>
    </citation>
    <scope>NUCLEOTIDE SEQUENCE [LARGE SCALE GENOMIC DNA]</scope>
    <source>
        <strain evidence="1 2">DSM 3682</strain>
    </source>
</reference>
<evidence type="ECO:0000313" key="2">
    <source>
        <dbReference type="Proteomes" id="UP000617402"/>
    </source>
</evidence>
<dbReference type="EMBL" id="JACVHF010000002">
    <property type="protein sequence ID" value="MBC9783517.1"/>
    <property type="molecule type" value="Genomic_DNA"/>
</dbReference>
<comment type="caution">
    <text evidence="1">The sequence shown here is derived from an EMBL/GenBank/DDBJ whole genome shotgun (WGS) entry which is preliminary data.</text>
</comment>